<protein>
    <submittedName>
        <fullName evidence="1">Uncharacterized protein</fullName>
    </submittedName>
</protein>
<accession>A0A8H6CFG1</accession>
<name>A0A8H6CFG1_9LECA</name>
<dbReference type="AlphaFoldDB" id="A0A8H6CFG1"/>
<dbReference type="EMBL" id="JACCJB010000011">
    <property type="protein sequence ID" value="KAF6222570.1"/>
    <property type="molecule type" value="Genomic_DNA"/>
</dbReference>
<proteinExistence type="predicted"/>
<evidence type="ECO:0000313" key="1">
    <source>
        <dbReference type="EMBL" id="KAF6222570.1"/>
    </source>
</evidence>
<dbReference type="GeneID" id="59329034"/>
<dbReference type="RefSeq" id="XP_037151916.1">
    <property type="nucleotide sequence ID" value="XM_037291554.1"/>
</dbReference>
<comment type="caution">
    <text evidence="1">The sequence shown here is derived from an EMBL/GenBank/DDBJ whole genome shotgun (WGS) entry which is preliminary data.</text>
</comment>
<dbReference type="Proteomes" id="UP000593566">
    <property type="component" value="Unassembled WGS sequence"/>
</dbReference>
<gene>
    <name evidence="1" type="ORF">HO133_000615</name>
</gene>
<evidence type="ECO:0000313" key="2">
    <source>
        <dbReference type="Proteomes" id="UP000593566"/>
    </source>
</evidence>
<reference evidence="1 2" key="1">
    <citation type="journal article" date="2020" name="Genomics">
        <title>Complete, high-quality genomes from long-read metagenomic sequencing of two wolf lichen thalli reveals enigmatic genome architecture.</title>
        <authorList>
            <person name="McKenzie S.K."/>
            <person name="Walston R.F."/>
            <person name="Allen J.L."/>
        </authorList>
    </citation>
    <scope>NUCLEOTIDE SEQUENCE [LARGE SCALE GENOMIC DNA]</scope>
    <source>
        <strain evidence="1">WasteWater1</strain>
    </source>
</reference>
<sequence>MELGPGGYIQWTEHDKNDITPIAASSTQPTTAAQAFIDLEQNPFANYNARWVFDIGPTMTSVGLEVVAHDRMQVRRSLLMQMNELHLLSLMDVPTGLSEAVDQFRDKHLEGLMEEYGKGVSTVDGFVCVVGKKPEV</sequence>
<organism evidence="1 2">
    <name type="scientific">Letharia lupina</name>
    <dbReference type="NCBI Taxonomy" id="560253"/>
    <lineage>
        <taxon>Eukaryota</taxon>
        <taxon>Fungi</taxon>
        <taxon>Dikarya</taxon>
        <taxon>Ascomycota</taxon>
        <taxon>Pezizomycotina</taxon>
        <taxon>Lecanoromycetes</taxon>
        <taxon>OSLEUM clade</taxon>
        <taxon>Lecanoromycetidae</taxon>
        <taxon>Lecanorales</taxon>
        <taxon>Lecanorineae</taxon>
        <taxon>Parmeliaceae</taxon>
        <taxon>Letharia</taxon>
    </lineage>
</organism>
<keyword evidence="2" id="KW-1185">Reference proteome</keyword>